<keyword evidence="1" id="KW-1133">Transmembrane helix</keyword>
<gene>
    <name evidence="2" type="ORF">L596_022895</name>
</gene>
<keyword evidence="1" id="KW-0472">Membrane</keyword>
<sequence length="89" mass="9547">MSCPMGLLGGLAGGYGGMGGFGGNYCGMESFFHYYTCCDYNPMECCFQLHPWAIAALVILGILLLLCCFGCIGVAVWKYRPMSSAYSDA</sequence>
<reference evidence="2 3" key="2">
    <citation type="journal article" date="2019" name="G3 (Bethesda)">
        <title>Hybrid Assembly of the Genome of the Entomopathogenic Nematode Steinernema carpocapsae Identifies the X-Chromosome.</title>
        <authorList>
            <person name="Serra L."/>
            <person name="Macchietto M."/>
            <person name="Macias-Munoz A."/>
            <person name="McGill C.J."/>
            <person name="Rodriguez I.M."/>
            <person name="Rodriguez B."/>
            <person name="Murad R."/>
            <person name="Mortazavi A."/>
        </authorList>
    </citation>
    <scope>NUCLEOTIDE SEQUENCE [LARGE SCALE GENOMIC DNA]</scope>
    <source>
        <strain evidence="2 3">ALL</strain>
    </source>
</reference>
<dbReference type="EMBL" id="AZBU02000008">
    <property type="protein sequence ID" value="TKR66628.1"/>
    <property type="molecule type" value="Genomic_DNA"/>
</dbReference>
<reference evidence="2 3" key="1">
    <citation type="journal article" date="2015" name="Genome Biol.">
        <title>Comparative genomics of Steinernema reveals deeply conserved gene regulatory networks.</title>
        <authorList>
            <person name="Dillman A.R."/>
            <person name="Macchietto M."/>
            <person name="Porter C.F."/>
            <person name="Rogers A."/>
            <person name="Williams B."/>
            <person name="Antoshechkin I."/>
            <person name="Lee M.M."/>
            <person name="Goodwin Z."/>
            <person name="Lu X."/>
            <person name="Lewis E.E."/>
            <person name="Goodrich-Blair H."/>
            <person name="Stock S.P."/>
            <person name="Adams B.J."/>
            <person name="Sternberg P.W."/>
            <person name="Mortazavi A."/>
        </authorList>
    </citation>
    <scope>NUCLEOTIDE SEQUENCE [LARGE SCALE GENOMIC DNA]</scope>
    <source>
        <strain evidence="2 3">ALL</strain>
    </source>
</reference>
<evidence type="ECO:0000313" key="3">
    <source>
        <dbReference type="Proteomes" id="UP000298663"/>
    </source>
</evidence>
<dbReference type="AlphaFoldDB" id="A0A4U5MBX8"/>
<evidence type="ECO:0000256" key="1">
    <source>
        <dbReference type="SAM" id="Phobius"/>
    </source>
</evidence>
<evidence type="ECO:0000313" key="2">
    <source>
        <dbReference type="EMBL" id="TKR66628.1"/>
    </source>
</evidence>
<keyword evidence="3" id="KW-1185">Reference proteome</keyword>
<dbReference type="Proteomes" id="UP000298663">
    <property type="component" value="Unassembled WGS sequence"/>
</dbReference>
<name>A0A4U5MBX8_STECR</name>
<dbReference type="PANTHER" id="PTHR34149">
    <property type="entry name" value="PROTEIN CBG11905-RELATED"/>
    <property type="match status" value="1"/>
</dbReference>
<feature type="transmembrane region" description="Helical" evidence="1">
    <location>
        <begin position="52"/>
        <end position="77"/>
    </location>
</feature>
<keyword evidence="1" id="KW-0812">Transmembrane</keyword>
<dbReference type="Pfam" id="PF10853">
    <property type="entry name" value="DUF2650"/>
    <property type="match status" value="1"/>
</dbReference>
<accession>A0A4U5MBX8</accession>
<organism evidence="2 3">
    <name type="scientific">Steinernema carpocapsae</name>
    <name type="common">Entomopathogenic nematode</name>
    <dbReference type="NCBI Taxonomy" id="34508"/>
    <lineage>
        <taxon>Eukaryota</taxon>
        <taxon>Metazoa</taxon>
        <taxon>Ecdysozoa</taxon>
        <taxon>Nematoda</taxon>
        <taxon>Chromadorea</taxon>
        <taxon>Rhabditida</taxon>
        <taxon>Tylenchina</taxon>
        <taxon>Panagrolaimomorpha</taxon>
        <taxon>Strongyloidoidea</taxon>
        <taxon>Steinernematidae</taxon>
        <taxon>Steinernema</taxon>
    </lineage>
</organism>
<protein>
    <submittedName>
        <fullName evidence="2">Uncharacterized protein</fullName>
    </submittedName>
</protein>
<dbReference type="InterPro" id="IPR022559">
    <property type="entry name" value="SUP-1-like"/>
</dbReference>
<comment type="caution">
    <text evidence="2">The sequence shown here is derived from an EMBL/GenBank/DDBJ whole genome shotgun (WGS) entry which is preliminary data.</text>
</comment>
<dbReference type="PANTHER" id="PTHR34149:SF1">
    <property type="entry name" value="PROTEIN CBG18148"/>
    <property type="match status" value="1"/>
</dbReference>
<proteinExistence type="predicted"/>